<evidence type="ECO:0000313" key="2">
    <source>
        <dbReference type="Proteomes" id="UP001153331"/>
    </source>
</evidence>
<protein>
    <submittedName>
        <fullName evidence="1">Uncharacterized protein</fullName>
    </submittedName>
</protein>
<dbReference type="EMBL" id="JAPHNI010000020">
    <property type="protein sequence ID" value="KAJ8118407.1"/>
    <property type="molecule type" value="Genomic_DNA"/>
</dbReference>
<reference evidence="1" key="1">
    <citation type="submission" date="2022-11" db="EMBL/GenBank/DDBJ databases">
        <title>Genome Sequence of Boeremia exigua.</title>
        <authorList>
            <person name="Buettner E."/>
        </authorList>
    </citation>
    <scope>NUCLEOTIDE SEQUENCE</scope>
    <source>
        <strain evidence="1">CU02</strain>
    </source>
</reference>
<gene>
    <name evidence="1" type="ORF">OPT61_g601</name>
</gene>
<sequence length="365" mass="41598">MKEVTTSGQQKSSSLSVVPIESRNPEPQETQLPGIHPMQELSFIDYNDTMAVAGFSPTIGPIAQLNDNDVLPLSWGVELDFPMFTWSMSTCDDTVEPGFLTRIGRSDKYAQHSADTIMEALYAIPSQMLRRETFPPFIHPHWHLPALPEPLAVCMQLADMYSKAPEIRQFVWRCILAEQRRAIERLDTLSDKEIFTHVQAGIVYLAMRLVDGVKHGLDWIREMVAIQDVLCTRFLQRNNFCFCNSEQTHPTLTWEDWIYAESRRRSSIVWFLITRTIVVAPKDDCHSTNAPDALPLPAPQTQWEARTSETWMKEVWSGNPLITTFGNLITAKRRIDEPENKQKLAAWNARMDRLGSLLNAAVALV</sequence>
<evidence type="ECO:0000313" key="1">
    <source>
        <dbReference type="EMBL" id="KAJ8118407.1"/>
    </source>
</evidence>
<comment type="caution">
    <text evidence="1">The sequence shown here is derived from an EMBL/GenBank/DDBJ whole genome shotgun (WGS) entry which is preliminary data.</text>
</comment>
<organism evidence="1 2">
    <name type="scientific">Boeremia exigua</name>
    <dbReference type="NCBI Taxonomy" id="749465"/>
    <lineage>
        <taxon>Eukaryota</taxon>
        <taxon>Fungi</taxon>
        <taxon>Dikarya</taxon>
        <taxon>Ascomycota</taxon>
        <taxon>Pezizomycotina</taxon>
        <taxon>Dothideomycetes</taxon>
        <taxon>Pleosporomycetidae</taxon>
        <taxon>Pleosporales</taxon>
        <taxon>Pleosporineae</taxon>
        <taxon>Didymellaceae</taxon>
        <taxon>Boeremia</taxon>
    </lineage>
</organism>
<name>A0ACC2ITJ5_9PLEO</name>
<proteinExistence type="predicted"/>
<accession>A0ACC2ITJ5</accession>
<dbReference type="Proteomes" id="UP001153331">
    <property type="component" value="Unassembled WGS sequence"/>
</dbReference>
<keyword evidence="2" id="KW-1185">Reference proteome</keyword>